<dbReference type="PANTHER" id="PTHR33112:SF1">
    <property type="entry name" value="HETEROKARYON INCOMPATIBILITY DOMAIN-CONTAINING PROTEIN"/>
    <property type="match status" value="1"/>
</dbReference>
<keyword evidence="4" id="KW-1185">Reference proteome</keyword>
<feature type="region of interest" description="Disordered" evidence="1">
    <location>
        <begin position="152"/>
        <end position="183"/>
    </location>
</feature>
<dbReference type="Proteomes" id="UP000050424">
    <property type="component" value="Unassembled WGS sequence"/>
</dbReference>
<feature type="compositionally biased region" description="Pro residues" evidence="1">
    <location>
        <begin position="45"/>
        <end position="82"/>
    </location>
</feature>
<protein>
    <recommendedName>
        <fullName evidence="2">Heterokaryon incompatibility domain-containing protein</fullName>
    </recommendedName>
</protein>
<feature type="region of interest" description="Disordered" evidence="1">
    <location>
        <begin position="1"/>
        <end position="120"/>
    </location>
</feature>
<organism evidence="3 4">
    <name type="scientific">Neonectria ditissima</name>
    <dbReference type="NCBI Taxonomy" id="78410"/>
    <lineage>
        <taxon>Eukaryota</taxon>
        <taxon>Fungi</taxon>
        <taxon>Dikarya</taxon>
        <taxon>Ascomycota</taxon>
        <taxon>Pezizomycotina</taxon>
        <taxon>Sordariomycetes</taxon>
        <taxon>Hypocreomycetidae</taxon>
        <taxon>Hypocreales</taxon>
        <taxon>Nectriaceae</taxon>
        <taxon>Neonectria</taxon>
    </lineage>
</organism>
<evidence type="ECO:0000313" key="3">
    <source>
        <dbReference type="EMBL" id="KPM34900.1"/>
    </source>
</evidence>
<feature type="non-terminal residue" evidence="3">
    <location>
        <position position="1"/>
    </location>
</feature>
<comment type="caution">
    <text evidence="3">The sequence shown here is derived from an EMBL/GenBank/DDBJ whole genome shotgun (WGS) entry which is preliminary data.</text>
</comment>
<dbReference type="EMBL" id="LKCW01000290">
    <property type="protein sequence ID" value="KPM34900.1"/>
    <property type="molecule type" value="Genomic_DNA"/>
</dbReference>
<feature type="compositionally biased region" description="Low complexity" evidence="1">
    <location>
        <begin position="106"/>
        <end position="116"/>
    </location>
</feature>
<evidence type="ECO:0000313" key="4">
    <source>
        <dbReference type="Proteomes" id="UP000050424"/>
    </source>
</evidence>
<dbReference type="STRING" id="78410.A0A0N8H514"/>
<gene>
    <name evidence="3" type="ORF">AK830_g11665</name>
</gene>
<dbReference type="PANTHER" id="PTHR33112">
    <property type="entry name" value="DOMAIN PROTEIN, PUTATIVE-RELATED"/>
    <property type="match status" value="1"/>
</dbReference>
<dbReference type="AlphaFoldDB" id="A0A0N8H514"/>
<feature type="domain" description="Heterokaryon incompatibility" evidence="2">
    <location>
        <begin position="372"/>
        <end position="509"/>
    </location>
</feature>
<dbReference type="OrthoDB" id="5428863at2759"/>
<dbReference type="Pfam" id="PF06985">
    <property type="entry name" value="HET"/>
    <property type="match status" value="1"/>
</dbReference>
<name>A0A0N8H514_9HYPO</name>
<evidence type="ECO:0000259" key="2">
    <source>
        <dbReference type="Pfam" id="PF06985"/>
    </source>
</evidence>
<accession>A0A0N8H514</accession>
<evidence type="ECO:0000256" key="1">
    <source>
        <dbReference type="SAM" id="MobiDB-lite"/>
    </source>
</evidence>
<sequence>PPPPPSHRVPIYRAPGAPNKLHPHPQIFPNKTTPPSGEDAGAYLSPPPPPGPLPPPPAPPRVSPSPPPFPPLPLSAPPPPRLPSVLEKVQFLPPPRDRAMSQNDRPAATATAKPAKGVPNGMKKFSRLFAFTRLTRGRPDVANPEWDVAAAATRESSPDLHQLSSRRRREGQPKRPARNGLSRLVVDDDHPPCPICANIDFPRLLNWRPGQPRPWILLAHTLAEESACPYCIFFQALVGAEPDLTRKFTPYLRIRQAFERLGVGEKHELGGAVLFEVTTKSKVLPWGYIVRVVESADDLAGYREPTPVIRGRLIPPLLDPLLPRTWIDFCMANHSKAACASPGRPIRGMKLLDCRDKEILLVDDLMAEAVEYVALSYVRGGSDELPAPTATTPALLPTDVPPLLVDAMSVTRSLGFRYLWVDQYCFPQYNGNERRRQLDRMGDIYARSALTLIIAAGEGVSDGIPGVSVPREEQLSLQTDAGHFTTSLTRPDVEVASSRWASRGWTYQEGLLSRRRLVFTPSQTYFQCQHLHCHETISHPLQTKPTLNLGRVFPSIGAGTQAKDFKAQVNGYMSREVTYPEDRLDAFRGILDRYAHMDPAVDNLLGLPLYHPLDFKDVTSASRTDRLAVGLAWKHEHLGEADASAHSMFLQGPFPSWTWLAWKSRPEYPGNGPSFNLFEVSDEGPLIDNVTASPNLDISIGFKDLSVLSWENDGDAIAAKTSSITFLRLKSHCFNIPMNKDADGNITLTDMDLREPYPDALTALLLRASHNDPDGEAPAGDHELVGIVLAGRDWKTDESYESASVLVCGRRNWVPDGELVRLGTLELGLGGLLGVDDEHAVVKGIMNDERRLDVYLRELDIY</sequence>
<proteinExistence type="predicted"/>
<reference evidence="3 4" key="1">
    <citation type="submission" date="2015-09" db="EMBL/GenBank/DDBJ databases">
        <title>Draft genome of a European isolate of the apple canker pathogen Neonectria ditissima.</title>
        <authorList>
            <person name="Gomez-Cortecero A."/>
            <person name="Harrison R.J."/>
            <person name="Armitage A.D."/>
        </authorList>
    </citation>
    <scope>NUCLEOTIDE SEQUENCE [LARGE SCALE GENOMIC DNA]</scope>
    <source>
        <strain evidence="3 4">R09/05</strain>
    </source>
</reference>
<dbReference type="InterPro" id="IPR010730">
    <property type="entry name" value="HET"/>
</dbReference>